<keyword evidence="2" id="KW-1185">Reference proteome</keyword>
<organism evidence="1 2">
    <name type="scientific">Pedobacter hiemivivus</name>
    <dbReference type="NCBI Taxonomy" id="2530454"/>
    <lineage>
        <taxon>Bacteria</taxon>
        <taxon>Pseudomonadati</taxon>
        <taxon>Bacteroidota</taxon>
        <taxon>Sphingobacteriia</taxon>
        <taxon>Sphingobacteriales</taxon>
        <taxon>Sphingobacteriaceae</taxon>
        <taxon>Pedobacter</taxon>
    </lineage>
</organism>
<comment type="caution">
    <text evidence="1">The sequence shown here is derived from an EMBL/GenBank/DDBJ whole genome shotgun (WGS) entry which is preliminary data.</text>
</comment>
<name>A0A4R0NED0_9SPHI</name>
<dbReference type="EMBL" id="SJSM01000002">
    <property type="protein sequence ID" value="TCC98799.1"/>
    <property type="molecule type" value="Genomic_DNA"/>
</dbReference>
<dbReference type="RefSeq" id="WP_131607779.1">
    <property type="nucleotide sequence ID" value="NZ_SJSM01000002.1"/>
</dbReference>
<evidence type="ECO:0000313" key="2">
    <source>
        <dbReference type="Proteomes" id="UP000291117"/>
    </source>
</evidence>
<evidence type="ECO:0000313" key="1">
    <source>
        <dbReference type="EMBL" id="TCC98799.1"/>
    </source>
</evidence>
<sequence>MRNQDQKTRNYSDQASCAHAWAHQLTPCGKASNFFFDGASIYSYGRHFPIATLDGNRAFFTTRNYSVSTSAHKSLVRSAISDKEIIYVQFLPVSDEKITSESPFIKKNVDFWIESITSEVRNFLEKPKKTLLLKSIDEQIYLLQSLVRAFSGDASQDLITLLESPVLKQAAELITSRHALKEIRDRKRNASRLVTFEKSVLEWENGIIGTLKTTHPIDPNLSYLRLGSAKDHIETSKGIKVPLQEARYFWMYICQMMGITGMKHTFRILNFQVQEINPEFIRVGCHTIPVLQINKIARQLEWISTQV</sequence>
<accession>A0A4R0NED0</accession>
<reference evidence="1 2" key="1">
    <citation type="submission" date="2019-02" db="EMBL/GenBank/DDBJ databases">
        <title>Pedobacter sp. RP-3-8 sp. nov., isolated from Arctic soil.</title>
        <authorList>
            <person name="Dahal R.H."/>
        </authorList>
    </citation>
    <scope>NUCLEOTIDE SEQUENCE [LARGE SCALE GENOMIC DNA]</scope>
    <source>
        <strain evidence="1 2">RP-3-8</strain>
    </source>
</reference>
<protein>
    <submittedName>
        <fullName evidence="1">Uncharacterized protein</fullName>
    </submittedName>
</protein>
<proteinExistence type="predicted"/>
<dbReference type="Proteomes" id="UP000291117">
    <property type="component" value="Unassembled WGS sequence"/>
</dbReference>
<dbReference type="AlphaFoldDB" id="A0A4R0NED0"/>
<gene>
    <name evidence="1" type="ORF">EZ444_05860</name>
</gene>
<dbReference type="OrthoDB" id="787462at2"/>